<feature type="region of interest" description="Disordered" evidence="1">
    <location>
        <begin position="139"/>
        <end position="206"/>
    </location>
</feature>
<protein>
    <submittedName>
        <fullName evidence="2">Uncharacterized protein</fullName>
    </submittedName>
</protein>
<feature type="compositionally biased region" description="Basic and acidic residues" evidence="1">
    <location>
        <begin position="172"/>
        <end position="187"/>
    </location>
</feature>
<dbReference type="InParanoid" id="A0A1X7V7S1"/>
<organism evidence="2">
    <name type="scientific">Amphimedon queenslandica</name>
    <name type="common">Sponge</name>
    <dbReference type="NCBI Taxonomy" id="400682"/>
    <lineage>
        <taxon>Eukaryota</taxon>
        <taxon>Metazoa</taxon>
        <taxon>Porifera</taxon>
        <taxon>Demospongiae</taxon>
        <taxon>Heteroscleromorpha</taxon>
        <taxon>Haplosclerida</taxon>
        <taxon>Niphatidae</taxon>
        <taxon>Amphimedon</taxon>
    </lineage>
</organism>
<dbReference type="EnsemblMetazoa" id="Aqu2.1.36335_001">
    <property type="protein sequence ID" value="Aqu2.1.36335_001"/>
    <property type="gene ID" value="Aqu2.1.36335"/>
</dbReference>
<feature type="compositionally biased region" description="Gly residues" evidence="1">
    <location>
        <begin position="192"/>
        <end position="201"/>
    </location>
</feature>
<feature type="compositionally biased region" description="Acidic residues" evidence="1">
    <location>
        <begin position="257"/>
        <end position="278"/>
    </location>
</feature>
<sequence length="287" mass="31707">MLLTHWHIVAEISASGHQDMLLSELLTHWHIVAEISASDHQDVILSELLTRWLIIAEISASGHQDVILSDLLTRWHIVAEISVSGRKDVILSELLTRWHIVTPILVLHHLGEILFEMGIHSLWISSFLQIPSSVSTCLLDPMNSDDKPSNQPRRGRRLPLRPPRPLIPQPKLNDRDEERHRYEEGTAERGLGAAGKGAGSGDRGDGGLLIIVDLRAEVGEEGESGAGQDIELELLEGGSPLSLRDSTLSLITKQEEGEREEEVGEEGEEGEGEEQDLEEGGKDSLRN</sequence>
<accession>A0A1X7V7S1</accession>
<dbReference type="AlphaFoldDB" id="A0A1X7V7S1"/>
<evidence type="ECO:0000256" key="1">
    <source>
        <dbReference type="SAM" id="MobiDB-lite"/>
    </source>
</evidence>
<reference evidence="2" key="1">
    <citation type="submission" date="2017-05" db="UniProtKB">
        <authorList>
            <consortium name="EnsemblMetazoa"/>
        </authorList>
    </citation>
    <scope>IDENTIFICATION</scope>
</reference>
<name>A0A1X7V7S1_AMPQE</name>
<proteinExistence type="predicted"/>
<feature type="region of interest" description="Disordered" evidence="1">
    <location>
        <begin position="237"/>
        <end position="287"/>
    </location>
</feature>
<evidence type="ECO:0000313" key="2">
    <source>
        <dbReference type="EnsemblMetazoa" id="Aqu2.1.36335_001"/>
    </source>
</evidence>